<evidence type="ECO:0000259" key="2">
    <source>
        <dbReference type="Pfam" id="PF13456"/>
    </source>
</evidence>
<evidence type="ECO:0000313" key="4">
    <source>
        <dbReference type="Proteomes" id="UP000593579"/>
    </source>
</evidence>
<sequence>MWDMRSSLLELKLHLFDVVLGQNVLVCNNKVDYGVIARDEDGFVLGGGGGLNEIPISMEEAKCYTFEESIKLACRLNIKSDVIFETDNACLVNKLKSHHTYIMINDTRIKECKKAFVNFKLADLVWTNCSCNMVTDFVRKCVRRLDLDFLTWTIPRISMML</sequence>
<feature type="signal peptide" evidence="1">
    <location>
        <begin position="1"/>
        <end position="21"/>
    </location>
</feature>
<name>A0A7J9D5Y0_GOSGO</name>
<organism evidence="3 4">
    <name type="scientific">Gossypium gossypioides</name>
    <name type="common">Mexican cotton</name>
    <name type="synonym">Selera gossypioides</name>
    <dbReference type="NCBI Taxonomy" id="34282"/>
    <lineage>
        <taxon>Eukaryota</taxon>
        <taxon>Viridiplantae</taxon>
        <taxon>Streptophyta</taxon>
        <taxon>Embryophyta</taxon>
        <taxon>Tracheophyta</taxon>
        <taxon>Spermatophyta</taxon>
        <taxon>Magnoliopsida</taxon>
        <taxon>eudicotyledons</taxon>
        <taxon>Gunneridae</taxon>
        <taxon>Pentapetalae</taxon>
        <taxon>rosids</taxon>
        <taxon>malvids</taxon>
        <taxon>Malvales</taxon>
        <taxon>Malvaceae</taxon>
        <taxon>Malvoideae</taxon>
        <taxon>Gossypium</taxon>
    </lineage>
</organism>
<keyword evidence="4" id="KW-1185">Reference proteome</keyword>
<dbReference type="OrthoDB" id="990095at2759"/>
<proteinExistence type="predicted"/>
<keyword evidence="1" id="KW-0732">Signal</keyword>
<comment type="caution">
    <text evidence="3">The sequence shown here is derived from an EMBL/GenBank/DDBJ whole genome shotgun (WGS) entry which is preliminary data.</text>
</comment>
<reference evidence="3 4" key="1">
    <citation type="journal article" date="2019" name="Genome Biol. Evol.">
        <title>Insights into the evolution of the New World diploid cottons (Gossypium, subgenus Houzingenia) based on genome sequencing.</title>
        <authorList>
            <person name="Grover C.E."/>
            <person name="Arick M.A. 2nd"/>
            <person name="Thrash A."/>
            <person name="Conover J.L."/>
            <person name="Sanders W.S."/>
            <person name="Peterson D.G."/>
            <person name="Frelichowski J.E."/>
            <person name="Scheffler J.A."/>
            <person name="Scheffler B.E."/>
            <person name="Wendel J.F."/>
        </authorList>
    </citation>
    <scope>NUCLEOTIDE SEQUENCE [LARGE SCALE GENOMIC DNA]</scope>
    <source>
        <strain evidence="3">5</strain>
        <tissue evidence="3">Leaf</tissue>
    </source>
</reference>
<dbReference type="GO" id="GO:0004523">
    <property type="term" value="F:RNA-DNA hybrid ribonuclease activity"/>
    <property type="evidence" value="ECO:0007669"/>
    <property type="project" value="InterPro"/>
</dbReference>
<evidence type="ECO:0000256" key="1">
    <source>
        <dbReference type="SAM" id="SignalP"/>
    </source>
</evidence>
<dbReference type="EMBL" id="JABEZY010273009">
    <property type="protein sequence ID" value="MBA0756008.1"/>
    <property type="molecule type" value="Genomic_DNA"/>
</dbReference>
<dbReference type="Proteomes" id="UP000593579">
    <property type="component" value="Unassembled WGS sequence"/>
</dbReference>
<dbReference type="InterPro" id="IPR002156">
    <property type="entry name" value="RNaseH_domain"/>
</dbReference>
<protein>
    <recommendedName>
        <fullName evidence="2">RNase H type-1 domain-containing protein</fullName>
    </recommendedName>
</protein>
<dbReference type="GO" id="GO:0003676">
    <property type="term" value="F:nucleic acid binding"/>
    <property type="evidence" value="ECO:0007669"/>
    <property type="project" value="InterPro"/>
</dbReference>
<feature type="domain" description="RNase H type-1" evidence="2">
    <location>
        <begin position="32"/>
        <end position="136"/>
    </location>
</feature>
<feature type="chain" id="PRO_5029640651" description="RNase H type-1 domain-containing protein" evidence="1">
    <location>
        <begin position="22"/>
        <end position="161"/>
    </location>
</feature>
<dbReference type="AlphaFoldDB" id="A0A7J9D5Y0"/>
<gene>
    <name evidence="3" type="ORF">Gogos_021316</name>
</gene>
<accession>A0A7J9D5Y0</accession>
<dbReference type="Pfam" id="PF13456">
    <property type="entry name" value="RVT_3"/>
    <property type="match status" value="1"/>
</dbReference>
<evidence type="ECO:0000313" key="3">
    <source>
        <dbReference type="EMBL" id="MBA0756008.1"/>
    </source>
</evidence>